<evidence type="ECO:0000313" key="1">
    <source>
        <dbReference type="EMBL" id="KAH7930936.1"/>
    </source>
</evidence>
<evidence type="ECO:0000313" key="2">
    <source>
        <dbReference type="Proteomes" id="UP000790709"/>
    </source>
</evidence>
<name>A0ACB8BYA1_9AGAM</name>
<accession>A0ACB8BYA1</accession>
<gene>
    <name evidence="1" type="ORF">BV22DRAFT_1053496</name>
</gene>
<reference evidence="1" key="1">
    <citation type="journal article" date="2021" name="New Phytol.">
        <title>Evolutionary innovations through gain and loss of genes in the ectomycorrhizal Boletales.</title>
        <authorList>
            <person name="Wu G."/>
            <person name="Miyauchi S."/>
            <person name="Morin E."/>
            <person name="Kuo A."/>
            <person name="Drula E."/>
            <person name="Varga T."/>
            <person name="Kohler A."/>
            <person name="Feng B."/>
            <person name="Cao Y."/>
            <person name="Lipzen A."/>
            <person name="Daum C."/>
            <person name="Hundley H."/>
            <person name="Pangilinan J."/>
            <person name="Johnson J."/>
            <person name="Barry K."/>
            <person name="LaButti K."/>
            <person name="Ng V."/>
            <person name="Ahrendt S."/>
            <person name="Min B."/>
            <person name="Choi I.G."/>
            <person name="Park H."/>
            <person name="Plett J.M."/>
            <person name="Magnuson J."/>
            <person name="Spatafora J.W."/>
            <person name="Nagy L.G."/>
            <person name="Henrissat B."/>
            <person name="Grigoriev I.V."/>
            <person name="Yang Z.L."/>
            <person name="Xu J."/>
            <person name="Martin F.M."/>
        </authorList>
    </citation>
    <scope>NUCLEOTIDE SEQUENCE</scope>
    <source>
        <strain evidence="1">KUC20120723A-06</strain>
    </source>
</reference>
<comment type="caution">
    <text evidence="1">The sequence shown here is derived from an EMBL/GenBank/DDBJ whole genome shotgun (WGS) entry which is preliminary data.</text>
</comment>
<sequence>MDFQFKVPENIPQDILLIQDLVGVVTPVKQDHRKDVHIESSDDSIDSSGSDGDSEDEVEANLLITPDEKATASPPLPALSDSTSDSDSDADSDSDSDSSSDIQQDVGAVSHPPKTQFDMDDDEESGPAPATYVQTKNEVVDADIIVPSISEVGPDEVIEKVGEVMSIVGNVVIVKGVASDLIKLASERALDAETLLVFDDRKVLGHIYETFGPTSQPMYQVKFNQKYPLDTEKVRVSREVYHLPQRSNFVFVDHLKKLRGSDASNLHDEEPAEDELEFSDDEQEAAFKSRKKRRGQSVSSSRQTTPGPSQPHYDDMNDAAFYGANPYDAHGPYDEDFRAPGPSRPPPVPYDDPYAEEFKSDILNYEDGPSQSPAQSPSQTAGAPAPQHNYDFEGRFAGGRGRGRGRGRGDVRPSRERGGRGRGGRGRGDRSRRPGGWTSQDNPSPAERRESPQIPRSLSPTSLAIERATGQFAGGMAGYQPMQQAASSSWAYVPQGDTQAQSYQQQQQYVQPHINPRFASAFGFNMNVGPAQWYGYDYGQPHEAPSSNGYQGSDPQRDWTEEWTVHGHPSGDNGGAHYPPG</sequence>
<keyword evidence="2" id="KW-1185">Reference proteome</keyword>
<dbReference type="EMBL" id="MU266328">
    <property type="protein sequence ID" value="KAH7930936.1"/>
    <property type="molecule type" value="Genomic_DNA"/>
</dbReference>
<proteinExistence type="predicted"/>
<dbReference type="Proteomes" id="UP000790709">
    <property type="component" value="Unassembled WGS sequence"/>
</dbReference>
<organism evidence="1 2">
    <name type="scientific">Leucogyrophana mollusca</name>
    <dbReference type="NCBI Taxonomy" id="85980"/>
    <lineage>
        <taxon>Eukaryota</taxon>
        <taxon>Fungi</taxon>
        <taxon>Dikarya</taxon>
        <taxon>Basidiomycota</taxon>
        <taxon>Agaricomycotina</taxon>
        <taxon>Agaricomycetes</taxon>
        <taxon>Agaricomycetidae</taxon>
        <taxon>Boletales</taxon>
        <taxon>Boletales incertae sedis</taxon>
        <taxon>Leucogyrophana</taxon>
    </lineage>
</organism>
<protein>
    <submittedName>
        <fullName evidence="1">NAF1-domain-containing protein</fullName>
    </submittedName>
</protein>